<dbReference type="EMBL" id="JAWDGP010001932">
    <property type="protein sequence ID" value="KAK3786876.1"/>
    <property type="molecule type" value="Genomic_DNA"/>
</dbReference>
<proteinExistence type="predicted"/>
<dbReference type="Proteomes" id="UP001283361">
    <property type="component" value="Unassembled WGS sequence"/>
</dbReference>
<keyword evidence="1" id="KW-1133">Transmembrane helix</keyword>
<sequence length="78" mass="8322">MYVGEEHQTPCYRLVLLISCCSCGLLTARLIQAVAGLTSSDKPPSGTDQTTPWSLLGLKSGYTLARTPGPFHTQPGPM</sequence>
<gene>
    <name evidence="2" type="ORF">RRG08_051678</name>
</gene>
<keyword evidence="1" id="KW-0812">Transmembrane</keyword>
<accession>A0AAE1AGK9</accession>
<keyword evidence="3" id="KW-1185">Reference proteome</keyword>
<feature type="transmembrane region" description="Helical" evidence="1">
    <location>
        <begin position="12"/>
        <end position="31"/>
    </location>
</feature>
<dbReference type="AlphaFoldDB" id="A0AAE1AGK9"/>
<evidence type="ECO:0000313" key="3">
    <source>
        <dbReference type="Proteomes" id="UP001283361"/>
    </source>
</evidence>
<reference evidence="2" key="1">
    <citation type="journal article" date="2023" name="G3 (Bethesda)">
        <title>A reference genome for the long-term kleptoplast-retaining sea slug Elysia crispata morphotype clarki.</title>
        <authorList>
            <person name="Eastman K.E."/>
            <person name="Pendleton A.L."/>
            <person name="Shaikh M.A."/>
            <person name="Suttiyut T."/>
            <person name="Ogas R."/>
            <person name="Tomko P."/>
            <person name="Gavelis G."/>
            <person name="Widhalm J.R."/>
            <person name="Wisecaver J.H."/>
        </authorList>
    </citation>
    <scope>NUCLEOTIDE SEQUENCE</scope>
    <source>
        <strain evidence="2">ECLA1</strain>
    </source>
</reference>
<comment type="caution">
    <text evidence="2">The sequence shown here is derived from an EMBL/GenBank/DDBJ whole genome shotgun (WGS) entry which is preliminary data.</text>
</comment>
<evidence type="ECO:0000256" key="1">
    <source>
        <dbReference type="SAM" id="Phobius"/>
    </source>
</evidence>
<protein>
    <submittedName>
        <fullName evidence="2">Uncharacterized protein</fullName>
    </submittedName>
</protein>
<keyword evidence="1" id="KW-0472">Membrane</keyword>
<organism evidence="2 3">
    <name type="scientific">Elysia crispata</name>
    <name type="common">lettuce slug</name>
    <dbReference type="NCBI Taxonomy" id="231223"/>
    <lineage>
        <taxon>Eukaryota</taxon>
        <taxon>Metazoa</taxon>
        <taxon>Spiralia</taxon>
        <taxon>Lophotrochozoa</taxon>
        <taxon>Mollusca</taxon>
        <taxon>Gastropoda</taxon>
        <taxon>Heterobranchia</taxon>
        <taxon>Euthyneura</taxon>
        <taxon>Panpulmonata</taxon>
        <taxon>Sacoglossa</taxon>
        <taxon>Placobranchoidea</taxon>
        <taxon>Plakobranchidae</taxon>
        <taxon>Elysia</taxon>
    </lineage>
</organism>
<name>A0AAE1AGK9_9GAST</name>
<evidence type="ECO:0000313" key="2">
    <source>
        <dbReference type="EMBL" id="KAK3786876.1"/>
    </source>
</evidence>